<organism evidence="2 3">
    <name type="scientific">Lates calcarifer</name>
    <name type="common">Barramundi</name>
    <name type="synonym">Holocentrus calcarifer</name>
    <dbReference type="NCBI Taxonomy" id="8187"/>
    <lineage>
        <taxon>Eukaryota</taxon>
        <taxon>Metazoa</taxon>
        <taxon>Chordata</taxon>
        <taxon>Craniata</taxon>
        <taxon>Vertebrata</taxon>
        <taxon>Euteleostomi</taxon>
        <taxon>Actinopterygii</taxon>
        <taxon>Neopterygii</taxon>
        <taxon>Teleostei</taxon>
        <taxon>Neoteleostei</taxon>
        <taxon>Acanthomorphata</taxon>
        <taxon>Carangaria</taxon>
        <taxon>Carangaria incertae sedis</taxon>
        <taxon>Centropomidae</taxon>
        <taxon>Lates</taxon>
    </lineage>
</organism>
<evidence type="ECO:0000313" key="3">
    <source>
        <dbReference type="Proteomes" id="UP000314980"/>
    </source>
</evidence>
<sequence length="77" mass="8162">SFKLLILLTLQGVAVVPPDGPLLCVTVTNAVANFGFARVLVDGVGSSTVRICDHHGTNCAIQTYENKLFIAIHLVKA</sequence>
<keyword evidence="1" id="KW-0732">Signal</keyword>
<feature type="signal peptide" evidence="1">
    <location>
        <begin position="1"/>
        <end position="15"/>
    </location>
</feature>
<evidence type="ECO:0008006" key="4">
    <source>
        <dbReference type="Google" id="ProtNLM"/>
    </source>
</evidence>
<evidence type="ECO:0000313" key="2">
    <source>
        <dbReference type="Ensembl" id="ENSLCAP00010052900.1"/>
    </source>
</evidence>
<dbReference type="AlphaFoldDB" id="A0A4W6FQT3"/>
<dbReference type="InParanoid" id="A0A4W6FQT3"/>
<evidence type="ECO:0000256" key="1">
    <source>
        <dbReference type="SAM" id="SignalP"/>
    </source>
</evidence>
<proteinExistence type="predicted"/>
<name>A0A4W6FQT3_LATCA</name>
<reference evidence="3" key="1">
    <citation type="submission" date="2015-09" db="EMBL/GenBank/DDBJ databases">
        <authorList>
            <person name="Sai Rama Sridatta P."/>
        </authorList>
    </citation>
    <scope>NUCLEOTIDE SEQUENCE [LARGE SCALE GENOMIC DNA]</scope>
</reference>
<feature type="chain" id="PRO_5021494027" description="Secreted protein" evidence="1">
    <location>
        <begin position="16"/>
        <end position="77"/>
    </location>
</feature>
<keyword evidence="3" id="KW-1185">Reference proteome</keyword>
<dbReference type="Ensembl" id="ENSLCAT00010054263.1">
    <property type="protein sequence ID" value="ENSLCAP00010052900.1"/>
    <property type="gene ID" value="ENSLCAG00010024612.1"/>
</dbReference>
<reference evidence="2" key="2">
    <citation type="submission" date="2025-08" db="UniProtKB">
        <authorList>
            <consortium name="Ensembl"/>
        </authorList>
    </citation>
    <scope>IDENTIFICATION</scope>
</reference>
<accession>A0A4W6FQT3</accession>
<protein>
    <recommendedName>
        <fullName evidence="4">Secreted protein</fullName>
    </recommendedName>
</protein>
<dbReference type="Proteomes" id="UP000314980">
    <property type="component" value="Unassembled WGS sequence"/>
</dbReference>
<reference evidence="2" key="3">
    <citation type="submission" date="2025-09" db="UniProtKB">
        <authorList>
            <consortium name="Ensembl"/>
        </authorList>
    </citation>
    <scope>IDENTIFICATION</scope>
</reference>